<dbReference type="Pfam" id="PF00106">
    <property type="entry name" value="adh_short"/>
    <property type="match status" value="1"/>
</dbReference>
<accession>A0ABU6MI57</accession>
<dbReference type="InterPro" id="IPR036291">
    <property type="entry name" value="NAD(P)-bd_dom_sf"/>
</dbReference>
<evidence type="ECO:0000256" key="1">
    <source>
        <dbReference type="ARBA" id="ARBA00006484"/>
    </source>
</evidence>
<evidence type="ECO:0000256" key="3">
    <source>
        <dbReference type="RuleBase" id="RU000363"/>
    </source>
</evidence>
<dbReference type="EMBL" id="JARMAB010000019">
    <property type="protein sequence ID" value="MED1203984.1"/>
    <property type="molecule type" value="Genomic_DNA"/>
</dbReference>
<name>A0ABU6MI57_9BACI</name>
<organism evidence="4 5">
    <name type="scientific">Heyndrickxia acidicola</name>
    <dbReference type="NCBI Taxonomy" id="209389"/>
    <lineage>
        <taxon>Bacteria</taxon>
        <taxon>Bacillati</taxon>
        <taxon>Bacillota</taxon>
        <taxon>Bacilli</taxon>
        <taxon>Bacillales</taxon>
        <taxon>Bacillaceae</taxon>
        <taxon>Heyndrickxia</taxon>
    </lineage>
</organism>
<evidence type="ECO:0000313" key="5">
    <source>
        <dbReference type="Proteomes" id="UP001341444"/>
    </source>
</evidence>
<proteinExistence type="inferred from homology"/>
<dbReference type="PRINTS" id="PR00081">
    <property type="entry name" value="GDHRDH"/>
</dbReference>
<dbReference type="PANTHER" id="PTHR42901:SF1">
    <property type="entry name" value="ALCOHOL DEHYDROGENASE"/>
    <property type="match status" value="1"/>
</dbReference>
<protein>
    <submittedName>
        <fullName evidence="4">SDR family oxidoreductase</fullName>
    </submittedName>
</protein>
<keyword evidence="2" id="KW-0560">Oxidoreductase</keyword>
<dbReference type="InterPro" id="IPR002347">
    <property type="entry name" value="SDR_fam"/>
</dbReference>
<dbReference type="PRINTS" id="PR00080">
    <property type="entry name" value="SDRFAMILY"/>
</dbReference>
<reference evidence="4 5" key="1">
    <citation type="submission" date="2023-03" db="EMBL/GenBank/DDBJ databases">
        <title>Bacillus Genome Sequencing.</title>
        <authorList>
            <person name="Dunlap C."/>
        </authorList>
    </citation>
    <scope>NUCLEOTIDE SEQUENCE [LARGE SCALE GENOMIC DNA]</scope>
    <source>
        <strain evidence="4 5">B-23453</strain>
    </source>
</reference>
<dbReference type="PANTHER" id="PTHR42901">
    <property type="entry name" value="ALCOHOL DEHYDROGENASE"/>
    <property type="match status" value="1"/>
</dbReference>
<sequence length="255" mass="27387">MNKKTALITGATSGLGYEFVKLFANDGYDLVLVARNNIRLSEIKNSFKNVNVTTIAKDLSIEGAAREVFEQVEQEGILIDILVNNAGFGLKGSFDKLDIQKQLSMIQLNTGALTELTYYFLQKMKQRNSGRILNVASTAAFQPGPLMAVYFATKAYVLSLSEALMEELSGTSITVTALCPGATKTNFGAVANVENSKMFSQAMSAEVVAKQGYAALMNGKRVFVPGGANKAGVLGAKFMPRRLAAKVAKYVAGDK</sequence>
<keyword evidence="5" id="KW-1185">Reference proteome</keyword>
<dbReference type="RefSeq" id="WP_198160187.1">
    <property type="nucleotide sequence ID" value="NZ_JARMAB010000019.1"/>
</dbReference>
<dbReference type="Proteomes" id="UP001341444">
    <property type="component" value="Unassembled WGS sequence"/>
</dbReference>
<dbReference type="SUPFAM" id="SSF51735">
    <property type="entry name" value="NAD(P)-binding Rossmann-fold domains"/>
    <property type="match status" value="1"/>
</dbReference>
<dbReference type="CDD" id="cd05233">
    <property type="entry name" value="SDR_c"/>
    <property type="match status" value="1"/>
</dbReference>
<comment type="caution">
    <text evidence="4">The sequence shown here is derived from an EMBL/GenBank/DDBJ whole genome shotgun (WGS) entry which is preliminary data.</text>
</comment>
<evidence type="ECO:0000256" key="2">
    <source>
        <dbReference type="ARBA" id="ARBA00023002"/>
    </source>
</evidence>
<comment type="similarity">
    <text evidence="1 3">Belongs to the short-chain dehydrogenases/reductases (SDR) family.</text>
</comment>
<dbReference type="Gene3D" id="3.40.50.720">
    <property type="entry name" value="NAD(P)-binding Rossmann-like Domain"/>
    <property type="match status" value="1"/>
</dbReference>
<gene>
    <name evidence="4" type="ORF">P4T90_13065</name>
</gene>
<evidence type="ECO:0000313" key="4">
    <source>
        <dbReference type="EMBL" id="MED1203984.1"/>
    </source>
</evidence>
<dbReference type="PIRSF" id="PIRSF000126">
    <property type="entry name" value="11-beta-HSD1"/>
    <property type="match status" value="1"/>
</dbReference>